<evidence type="ECO:0000313" key="1">
    <source>
        <dbReference type="EMBL" id="OWM78073.1"/>
    </source>
</evidence>
<proteinExistence type="predicted"/>
<dbReference type="EMBL" id="MTKT01002507">
    <property type="protein sequence ID" value="OWM78073.1"/>
    <property type="molecule type" value="Genomic_DNA"/>
</dbReference>
<dbReference type="Proteomes" id="UP000197138">
    <property type="component" value="Unassembled WGS sequence"/>
</dbReference>
<name>A0A218WZI1_PUNGR</name>
<accession>A0A218WZI1</accession>
<sequence>MQRKPRPPLSFGAQGLSRDLRCIFGLPSEEKPHQKLENIESRREQVAFGSKKVHIVYVGMDEATDLMNMPLAA</sequence>
<organism evidence="1 2">
    <name type="scientific">Punica granatum</name>
    <name type="common">Pomegranate</name>
    <dbReference type="NCBI Taxonomy" id="22663"/>
    <lineage>
        <taxon>Eukaryota</taxon>
        <taxon>Viridiplantae</taxon>
        <taxon>Streptophyta</taxon>
        <taxon>Embryophyta</taxon>
        <taxon>Tracheophyta</taxon>
        <taxon>Spermatophyta</taxon>
        <taxon>Magnoliopsida</taxon>
        <taxon>eudicotyledons</taxon>
        <taxon>Gunneridae</taxon>
        <taxon>Pentapetalae</taxon>
        <taxon>rosids</taxon>
        <taxon>malvids</taxon>
        <taxon>Myrtales</taxon>
        <taxon>Lythraceae</taxon>
        <taxon>Punica</taxon>
    </lineage>
</organism>
<dbReference type="AlphaFoldDB" id="A0A218WZI1"/>
<reference evidence="2" key="1">
    <citation type="journal article" date="2017" name="Plant J.">
        <title>The pomegranate (Punica granatum L.) genome and the genomics of punicalagin biosynthesis.</title>
        <authorList>
            <person name="Qin G."/>
            <person name="Xu C."/>
            <person name="Ming R."/>
            <person name="Tang H."/>
            <person name="Guyot R."/>
            <person name="Kramer E.M."/>
            <person name="Hu Y."/>
            <person name="Yi X."/>
            <person name="Qi Y."/>
            <person name="Xu X."/>
            <person name="Gao Z."/>
            <person name="Pan H."/>
            <person name="Jian J."/>
            <person name="Tian Y."/>
            <person name="Yue Z."/>
            <person name="Xu Y."/>
        </authorList>
    </citation>
    <scope>NUCLEOTIDE SEQUENCE [LARGE SCALE GENOMIC DNA]</scope>
    <source>
        <strain evidence="2">cv. Dabenzi</strain>
    </source>
</reference>
<gene>
    <name evidence="1" type="ORF">CDL15_Pgr018642</name>
</gene>
<comment type="caution">
    <text evidence="1">The sequence shown here is derived from an EMBL/GenBank/DDBJ whole genome shotgun (WGS) entry which is preliminary data.</text>
</comment>
<protein>
    <submittedName>
        <fullName evidence="1">Uncharacterized protein</fullName>
    </submittedName>
</protein>
<evidence type="ECO:0000313" key="2">
    <source>
        <dbReference type="Proteomes" id="UP000197138"/>
    </source>
</evidence>